<keyword evidence="3" id="KW-1185">Reference proteome</keyword>
<proteinExistence type="predicted"/>
<dbReference type="EMBL" id="KB454509">
    <property type="protein sequence ID" value="EME29351.1"/>
    <property type="molecule type" value="Genomic_DNA"/>
</dbReference>
<name>M2W150_GALSU</name>
<dbReference type="Proteomes" id="UP000030680">
    <property type="component" value="Unassembled WGS sequence"/>
</dbReference>
<gene>
    <name evidence="2" type="ORF">Gasu_31810</name>
</gene>
<dbReference type="GeneID" id="17088156"/>
<dbReference type="KEGG" id="gsl:Gasu_31810"/>
<accession>M2W150</accession>
<organism evidence="2 3">
    <name type="scientific">Galdieria sulphuraria</name>
    <name type="common">Red alga</name>
    <dbReference type="NCBI Taxonomy" id="130081"/>
    <lineage>
        <taxon>Eukaryota</taxon>
        <taxon>Rhodophyta</taxon>
        <taxon>Bangiophyceae</taxon>
        <taxon>Galdieriales</taxon>
        <taxon>Galdieriaceae</taxon>
        <taxon>Galdieria</taxon>
    </lineage>
</organism>
<dbReference type="OrthoDB" id="10332207at2759"/>
<dbReference type="Gramene" id="EME29351">
    <property type="protein sequence ID" value="EME29351"/>
    <property type="gene ID" value="Gasu_31810"/>
</dbReference>
<protein>
    <submittedName>
        <fullName evidence="2">Uncharacterized protein</fullName>
    </submittedName>
</protein>
<evidence type="ECO:0000313" key="3">
    <source>
        <dbReference type="Proteomes" id="UP000030680"/>
    </source>
</evidence>
<feature type="region of interest" description="Disordered" evidence="1">
    <location>
        <begin position="49"/>
        <end position="69"/>
    </location>
</feature>
<dbReference type="RefSeq" id="XP_005705871.1">
    <property type="nucleotide sequence ID" value="XM_005705814.1"/>
</dbReference>
<evidence type="ECO:0000256" key="1">
    <source>
        <dbReference type="SAM" id="MobiDB-lite"/>
    </source>
</evidence>
<dbReference type="AlphaFoldDB" id="M2W150"/>
<reference evidence="3" key="1">
    <citation type="journal article" date="2013" name="Science">
        <title>Gene transfer from bacteria and archaea facilitated evolution of an extremophilic eukaryote.</title>
        <authorList>
            <person name="Schonknecht G."/>
            <person name="Chen W.H."/>
            <person name="Ternes C.M."/>
            <person name="Barbier G.G."/>
            <person name="Shrestha R.P."/>
            <person name="Stanke M."/>
            <person name="Brautigam A."/>
            <person name="Baker B.J."/>
            <person name="Banfield J.F."/>
            <person name="Garavito R.M."/>
            <person name="Carr K."/>
            <person name="Wilkerson C."/>
            <person name="Rensing S.A."/>
            <person name="Gagneul D."/>
            <person name="Dickenson N.E."/>
            <person name="Oesterhelt C."/>
            <person name="Lercher M.J."/>
            <person name="Weber A.P."/>
        </authorList>
    </citation>
    <scope>NUCLEOTIDE SEQUENCE [LARGE SCALE GENOMIC DNA]</scope>
    <source>
        <strain evidence="3">074W</strain>
    </source>
</reference>
<sequence>MEITSMGFVSITLGKQPKVKHRLVTLCPGKYGNKYMAPLQFPLRSTLKAVTPHSDSSPTGSDMRLGQGPPEDLLREIQRLREENERLRKSAVIDSPLSDDRVEPIEDDRPLGLPLEDGKFLPFSVVEVKNPTYRIIPILGEAQLVDRELLVNYEPEILETFWQNSKNKQDIDTTLPVGLWSKCSVPEWSFPGRHVVVPSCEIISYERRPIGIFIPGSLLKVSFVDGIDHKVLMIFETKENYLSQKDSSDGIWLWQCPEKSTLQIGRLRIAKTEWNPMGRLLLCLSPKIESPYHEAQTFLEVDEVF</sequence>
<evidence type="ECO:0000313" key="2">
    <source>
        <dbReference type="EMBL" id="EME29351.1"/>
    </source>
</evidence>